<dbReference type="PANTHER" id="PTHR30146:SF109">
    <property type="entry name" value="HTH-TYPE TRANSCRIPTIONAL REGULATOR GALS"/>
    <property type="match status" value="1"/>
</dbReference>
<dbReference type="InterPro" id="IPR001761">
    <property type="entry name" value="Peripla_BP/Lac1_sug-bd_dom"/>
</dbReference>
<accession>A0A9D2LVS9</accession>
<dbReference type="PROSITE" id="PS50932">
    <property type="entry name" value="HTH_LACI_2"/>
    <property type="match status" value="1"/>
</dbReference>
<evidence type="ECO:0000259" key="4">
    <source>
        <dbReference type="PROSITE" id="PS50932"/>
    </source>
</evidence>
<dbReference type="InterPro" id="IPR000843">
    <property type="entry name" value="HTH_LacI"/>
</dbReference>
<dbReference type="Pfam" id="PF00356">
    <property type="entry name" value="LacI"/>
    <property type="match status" value="1"/>
</dbReference>
<organism evidence="5 6">
    <name type="scientific">Candidatus Acutalibacter ornithocaccae</name>
    <dbReference type="NCBI Taxonomy" id="2838416"/>
    <lineage>
        <taxon>Bacteria</taxon>
        <taxon>Bacillati</taxon>
        <taxon>Bacillota</taxon>
        <taxon>Clostridia</taxon>
        <taxon>Eubacteriales</taxon>
        <taxon>Acutalibacteraceae</taxon>
        <taxon>Acutalibacter</taxon>
    </lineage>
</organism>
<dbReference type="GO" id="GO:0003700">
    <property type="term" value="F:DNA-binding transcription factor activity"/>
    <property type="evidence" value="ECO:0007669"/>
    <property type="project" value="TreeGrafter"/>
</dbReference>
<dbReference type="AlphaFoldDB" id="A0A9D2LVS9"/>
<dbReference type="SMART" id="SM00354">
    <property type="entry name" value="HTH_LACI"/>
    <property type="match status" value="1"/>
</dbReference>
<comment type="caution">
    <text evidence="5">The sequence shown here is derived from an EMBL/GenBank/DDBJ whole genome shotgun (WGS) entry which is preliminary data.</text>
</comment>
<protein>
    <submittedName>
        <fullName evidence="5">LacI family transcriptional regulator</fullName>
    </submittedName>
</protein>
<dbReference type="SUPFAM" id="SSF53822">
    <property type="entry name" value="Periplasmic binding protein-like I"/>
    <property type="match status" value="1"/>
</dbReference>
<keyword evidence="1" id="KW-0805">Transcription regulation</keyword>
<reference evidence="5" key="1">
    <citation type="journal article" date="2021" name="PeerJ">
        <title>Extensive microbial diversity within the chicken gut microbiome revealed by metagenomics and culture.</title>
        <authorList>
            <person name="Gilroy R."/>
            <person name="Ravi A."/>
            <person name="Getino M."/>
            <person name="Pursley I."/>
            <person name="Horton D.L."/>
            <person name="Alikhan N.F."/>
            <person name="Baker D."/>
            <person name="Gharbi K."/>
            <person name="Hall N."/>
            <person name="Watson M."/>
            <person name="Adriaenssens E.M."/>
            <person name="Foster-Nyarko E."/>
            <person name="Jarju S."/>
            <person name="Secka A."/>
            <person name="Antonio M."/>
            <person name="Oren A."/>
            <person name="Chaudhuri R.R."/>
            <person name="La Ragione R."/>
            <person name="Hildebrand F."/>
            <person name="Pallen M.J."/>
        </authorList>
    </citation>
    <scope>NUCLEOTIDE SEQUENCE</scope>
    <source>
        <strain evidence="5">ChiBcolR8-3208</strain>
    </source>
</reference>
<dbReference type="CDD" id="cd01392">
    <property type="entry name" value="HTH_LacI"/>
    <property type="match status" value="1"/>
</dbReference>
<keyword evidence="3" id="KW-0804">Transcription</keyword>
<dbReference type="SUPFAM" id="SSF47413">
    <property type="entry name" value="lambda repressor-like DNA-binding domains"/>
    <property type="match status" value="1"/>
</dbReference>
<evidence type="ECO:0000313" key="5">
    <source>
        <dbReference type="EMBL" id="HJB36630.1"/>
    </source>
</evidence>
<gene>
    <name evidence="5" type="ORF">H9942_01000</name>
</gene>
<dbReference type="Pfam" id="PF00532">
    <property type="entry name" value="Peripla_BP_1"/>
    <property type="match status" value="1"/>
</dbReference>
<dbReference type="PANTHER" id="PTHR30146">
    <property type="entry name" value="LACI-RELATED TRANSCRIPTIONAL REPRESSOR"/>
    <property type="match status" value="1"/>
</dbReference>
<dbReference type="InterPro" id="IPR010982">
    <property type="entry name" value="Lambda_DNA-bd_dom_sf"/>
</dbReference>
<sequence length="340" mass="37223">MAATIKDIARETGLSLATISKYLNGGNLREKNRAAIEAAIKKLDYHVNEYARGLKSKKSRTVGVVLPEISNLFNMKIVAVFERVLQENGYSVIVTDCQNNLEQEASSVDFLLKKQVDGIINVPIGSSSRHLRPAVEKKVPILLLDRPLEDLNGVASCVLIDNRGAARLGVRRLLQAGHRRIGVLVGSDEVHTAQMRLRGYRDALEEYGVEYDESLVRRCDLTLEGGYRQARRLLKANTGMTAMFLTNYDLTLGALIALNERGVQIPGEMSVVGFDNIMDLSRVFRPSLTIVSQPLEQIGLQAARLMLDQLSGGKDATPMTITLAASLKEGGSVEAPPAQP</sequence>
<dbReference type="Proteomes" id="UP000824214">
    <property type="component" value="Unassembled WGS sequence"/>
</dbReference>
<evidence type="ECO:0000256" key="2">
    <source>
        <dbReference type="ARBA" id="ARBA00023125"/>
    </source>
</evidence>
<name>A0A9D2LVS9_9FIRM</name>
<evidence type="ECO:0000256" key="1">
    <source>
        <dbReference type="ARBA" id="ARBA00023015"/>
    </source>
</evidence>
<evidence type="ECO:0000313" key="6">
    <source>
        <dbReference type="Proteomes" id="UP000824214"/>
    </source>
</evidence>
<dbReference type="GO" id="GO:0000976">
    <property type="term" value="F:transcription cis-regulatory region binding"/>
    <property type="evidence" value="ECO:0007669"/>
    <property type="project" value="TreeGrafter"/>
</dbReference>
<evidence type="ECO:0000256" key="3">
    <source>
        <dbReference type="ARBA" id="ARBA00023163"/>
    </source>
</evidence>
<dbReference type="Gene3D" id="1.10.260.40">
    <property type="entry name" value="lambda repressor-like DNA-binding domains"/>
    <property type="match status" value="1"/>
</dbReference>
<proteinExistence type="predicted"/>
<dbReference type="EMBL" id="DWXZ01000014">
    <property type="protein sequence ID" value="HJB36630.1"/>
    <property type="molecule type" value="Genomic_DNA"/>
</dbReference>
<dbReference type="Gene3D" id="3.40.50.2300">
    <property type="match status" value="2"/>
</dbReference>
<keyword evidence="2" id="KW-0238">DNA-binding</keyword>
<dbReference type="CDD" id="cd06267">
    <property type="entry name" value="PBP1_LacI_sugar_binding-like"/>
    <property type="match status" value="1"/>
</dbReference>
<reference evidence="5" key="2">
    <citation type="submission" date="2021-04" db="EMBL/GenBank/DDBJ databases">
        <authorList>
            <person name="Gilroy R."/>
        </authorList>
    </citation>
    <scope>NUCLEOTIDE SEQUENCE</scope>
    <source>
        <strain evidence="5">ChiBcolR8-3208</strain>
    </source>
</reference>
<dbReference type="InterPro" id="IPR028082">
    <property type="entry name" value="Peripla_BP_I"/>
</dbReference>
<feature type="domain" description="HTH lacI-type" evidence="4">
    <location>
        <begin position="3"/>
        <end position="56"/>
    </location>
</feature>